<sequence length="88" mass="9690">MVHHPDDAVEVLRDVWAADGRQSTDLDEICGPQKTCKNMKHVSFDGMAEPGSDLRAAWRERLAREGKLNSSGGTIRDLVLGRSPSTRS</sequence>
<accession>A0ABV5YBC1</accession>
<comment type="caution">
    <text evidence="2">The sequence shown here is derived from an EMBL/GenBank/DDBJ whole genome shotgun (WGS) entry which is preliminary data.</text>
</comment>
<evidence type="ECO:0000313" key="2">
    <source>
        <dbReference type="EMBL" id="MFB9832318.1"/>
    </source>
</evidence>
<dbReference type="RefSeq" id="WP_378197963.1">
    <property type="nucleotide sequence ID" value="NZ_JBHLZP010000045.1"/>
</dbReference>
<dbReference type="Proteomes" id="UP001589627">
    <property type="component" value="Unassembled WGS sequence"/>
</dbReference>
<evidence type="ECO:0000256" key="1">
    <source>
        <dbReference type="SAM" id="MobiDB-lite"/>
    </source>
</evidence>
<keyword evidence="3" id="KW-1185">Reference proteome</keyword>
<organism evidence="2 3">
    <name type="scientific">Actinoallomurus acaciae</name>
    <dbReference type="NCBI Taxonomy" id="502577"/>
    <lineage>
        <taxon>Bacteria</taxon>
        <taxon>Bacillati</taxon>
        <taxon>Actinomycetota</taxon>
        <taxon>Actinomycetes</taxon>
        <taxon>Streptosporangiales</taxon>
        <taxon>Thermomonosporaceae</taxon>
        <taxon>Actinoallomurus</taxon>
    </lineage>
</organism>
<proteinExistence type="predicted"/>
<name>A0ABV5YBC1_9ACTN</name>
<gene>
    <name evidence="2" type="ORF">ACFFNX_08980</name>
</gene>
<feature type="region of interest" description="Disordered" evidence="1">
    <location>
        <begin position="69"/>
        <end position="88"/>
    </location>
</feature>
<evidence type="ECO:0000313" key="3">
    <source>
        <dbReference type="Proteomes" id="UP001589627"/>
    </source>
</evidence>
<dbReference type="EMBL" id="JBHLZP010000045">
    <property type="protein sequence ID" value="MFB9832318.1"/>
    <property type="molecule type" value="Genomic_DNA"/>
</dbReference>
<protein>
    <submittedName>
        <fullName evidence="2">Uncharacterized protein</fullName>
    </submittedName>
</protein>
<reference evidence="2 3" key="1">
    <citation type="submission" date="2024-09" db="EMBL/GenBank/DDBJ databases">
        <authorList>
            <person name="Sun Q."/>
            <person name="Mori K."/>
        </authorList>
    </citation>
    <scope>NUCLEOTIDE SEQUENCE [LARGE SCALE GENOMIC DNA]</scope>
    <source>
        <strain evidence="2 3">TBRC 0563</strain>
    </source>
</reference>